<feature type="compositionally biased region" description="Acidic residues" evidence="3">
    <location>
        <begin position="281"/>
        <end position="301"/>
    </location>
</feature>
<gene>
    <name evidence="4" type="ORF">Ocin01_04338</name>
</gene>
<dbReference type="GO" id="GO:0000460">
    <property type="term" value="P:maturation of 5.8S rRNA"/>
    <property type="evidence" value="ECO:0007669"/>
    <property type="project" value="TreeGrafter"/>
</dbReference>
<sequence>MSLEEELDLELSDSDGGAEEEDDQSEDGEEGDEELGSDGGVEEEEDQSDEGEEGDEEVGSDGGVEEEDDQSEEGEEVGEEVGSDGGAEEEEGQSEEGEDDEEEEEEGMSGWADSMSKILKSTKPKNKKNLLLSRARKDYEINQNAPIVQKGTDIEIARDDTKPDKEIKEEDADKEDNNILSLKQQRKLELKQRKLEKAWENLNRMTGDVPDIELETDLVKIATKGVVQLFNAVAQQQKTVKTKLRESRNSEFKKEKVLSKSKEIFESAMSKSKIVGKGGDDDASSEDEIEIKEESSSEDEEDKRKSRKRKASIVSTGDVKKPVWQALQEDFMLDAKMKDWDKDSDSG</sequence>
<name>A0A1D2NAR5_ORCCI</name>
<dbReference type="Pfam" id="PF07890">
    <property type="entry name" value="Rrp15p"/>
    <property type="match status" value="1"/>
</dbReference>
<evidence type="ECO:0000256" key="1">
    <source>
        <dbReference type="ARBA" id="ARBA00007462"/>
    </source>
</evidence>
<dbReference type="STRING" id="48709.A0A1D2NAR5"/>
<feature type="region of interest" description="Disordered" evidence="3">
    <location>
        <begin position="1"/>
        <end position="173"/>
    </location>
</feature>
<accession>A0A1D2NAR5</accession>
<dbReference type="OrthoDB" id="20949at2759"/>
<comment type="similarity">
    <text evidence="1">Belongs to the RRP15 family.</text>
</comment>
<evidence type="ECO:0000313" key="5">
    <source>
        <dbReference type="Proteomes" id="UP000094527"/>
    </source>
</evidence>
<dbReference type="Proteomes" id="UP000094527">
    <property type="component" value="Unassembled WGS sequence"/>
</dbReference>
<evidence type="ECO:0000313" key="4">
    <source>
        <dbReference type="EMBL" id="ODN02337.1"/>
    </source>
</evidence>
<dbReference type="InterPro" id="IPR012459">
    <property type="entry name" value="Rrp15"/>
</dbReference>
<organism evidence="4 5">
    <name type="scientific">Orchesella cincta</name>
    <name type="common">Springtail</name>
    <name type="synonym">Podura cincta</name>
    <dbReference type="NCBI Taxonomy" id="48709"/>
    <lineage>
        <taxon>Eukaryota</taxon>
        <taxon>Metazoa</taxon>
        <taxon>Ecdysozoa</taxon>
        <taxon>Arthropoda</taxon>
        <taxon>Hexapoda</taxon>
        <taxon>Collembola</taxon>
        <taxon>Entomobryomorpha</taxon>
        <taxon>Entomobryoidea</taxon>
        <taxon>Orchesellidae</taxon>
        <taxon>Orchesellinae</taxon>
        <taxon>Orchesella</taxon>
    </lineage>
</organism>
<dbReference type="GO" id="GO:0030687">
    <property type="term" value="C:preribosome, large subunit precursor"/>
    <property type="evidence" value="ECO:0007669"/>
    <property type="project" value="TreeGrafter"/>
</dbReference>
<dbReference type="PANTHER" id="PTHR13245">
    <property type="entry name" value="RRP15-LIKE PROTEIN"/>
    <property type="match status" value="1"/>
</dbReference>
<feature type="compositionally biased region" description="Basic and acidic residues" evidence="3">
    <location>
        <begin position="152"/>
        <end position="168"/>
    </location>
</feature>
<keyword evidence="5" id="KW-1185">Reference proteome</keyword>
<feature type="region of interest" description="Disordered" evidence="3">
    <location>
        <begin position="269"/>
        <end position="317"/>
    </location>
</feature>
<dbReference type="PANTHER" id="PTHR13245:SF14">
    <property type="entry name" value="RRP15-LIKE PROTEIN"/>
    <property type="match status" value="1"/>
</dbReference>
<dbReference type="OMA" id="NAGWADC"/>
<proteinExistence type="inferred from homology"/>
<reference evidence="4 5" key="1">
    <citation type="journal article" date="2016" name="Genome Biol. Evol.">
        <title>Gene Family Evolution Reflects Adaptation to Soil Environmental Stressors in the Genome of the Collembolan Orchesella cincta.</title>
        <authorList>
            <person name="Faddeeva-Vakhrusheva A."/>
            <person name="Derks M.F."/>
            <person name="Anvar S.Y."/>
            <person name="Agamennone V."/>
            <person name="Suring W."/>
            <person name="Smit S."/>
            <person name="van Straalen N.M."/>
            <person name="Roelofs D."/>
        </authorList>
    </citation>
    <scope>NUCLEOTIDE SEQUENCE [LARGE SCALE GENOMIC DNA]</scope>
    <source>
        <tissue evidence="4">Mixed pool</tissue>
    </source>
</reference>
<dbReference type="AlphaFoldDB" id="A0A1D2NAR5"/>
<feature type="compositionally biased region" description="Acidic residues" evidence="3">
    <location>
        <begin position="1"/>
        <end position="107"/>
    </location>
</feature>
<dbReference type="EMBL" id="LJIJ01000115">
    <property type="protein sequence ID" value="ODN02337.1"/>
    <property type="molecule type" value="Genomic_DNA"/>
</dbReference>
<evidence type="ECO:0000256" key="2">
    <source>
        <dbReference type="ARBA" id="ARBA00017475"/>
    </source>
</evidence>
<evidence type="ECO:0000256" key="3">
    <source>
        <dbReference type="SAM" id="MobiDB-lite"/>
    </source>
</evidence>
<protein>
    <recommendedName>
        <fullName evidence="2">RRP15-like protein</fullName>
    </recommendedName>
</protein>
<dbReference type="GO" id="GO:0000470">
    <property type="term" value="P:maturation of LSU-rRNA"/>
    <property type="evidence" value="ECO:0007669"/>
    <property type="project" value="TreeGrafter"/>
</dbReference>
<comment type="caution">
    <text evidence="4">The sequence shown here is derived from an EMBL/GenBank/DDBJ whole genome shotgun (WGS) entry which is preliminary data.</text>
</comment>